<reference evidence="7 8" key="1">
    <citation type="submission" date="2016-10" db="EMBL/GenBank/DDBJ databases">
        <authorList>
            <person name="de Groot N.N."/>
        </authorList>
    </citation>
    <scope>NUCLEOTIDE SEQUENCE [LARGE SCALE GENOMIC DNA]</scope>
    <source>
        <strain evidence="7 8">DSM 21799</strain>
    </source>
</reference>
<keyword evidence="2" id="KW-0808">Transferase</keyword>
<evidence type="ECO:0000259" key="6">
    <source>
        <dbReference type="Pfam" id="PF00294"/>
    </source>
</evidence>
<dbReference type="Gene3D" id="3.40.1190.20">
    <property type="match status" value="1"/>
</dbReference>
<dbReference type="Proteomes" id="UP000199183">
    <property type="component" value="Unassembled WGS sequence"/>
</dbReference>
<evidence type="ECO:0000256" key="2">
    <source>
        <dbReference type="ARBA" id="ARBA00022679"/>
    </source>
</evidence>
<dbReference type="Pfam" id="PF00294">
    <property type="entry name" value="PfkB"/>
    <property type="match status" value="1"/>
</dbReference>
<keyword evidence="8" id="KW-1185">Reference proteome</keyword>
<dbReference type="InterPro" id="IPR050306">
    <property type="entry name" value="PfkB_Carbo_kinase"/>
</dbReference>
<organism evidence="7 8">
    <name type="scientific">Paramicrobacterium humi</name>
    <dbReference type="NCBI Taxonomy" id="640635"/>
    <lineage>
        <taxon>Bacteria</taxon>
        <taxon>Bacillati</taxon>
        <taxon>Actinomycetota</taxon>
        <taxon>Actinomycetes</taxon>
        <taxon>Micrococcales</taxon>
        <taxon>Microbacteriaceae</taxon>
        <taxon>Paramicrobacterium</taxon>
    </lineage>
</organism>
<feature type="domain" description="Carbohydrate kinase PfkB" evidence="6">
    <location>
        <begin position="17"/>
        <end position="289"/>
    </location>
</feature>
<evidence type="ECO:0000256" key="4">
    <source>
        <dbReference type="ARBA" id="ARBA00022777"/>
    </source>
</evidence>
<keyword evidence="4 7" id="KW-0418">Kinase</keyword>
<proteinExistence type="inferred from homology"/>
<comment type="similarity">
    <text evidence="1">Belongs to the carbohydrate kinase PfkB family.</text>
</comment>
<evidence type="ECO:0000256" key="3">
    <source>
        <dbReference type="ARBA" id="ARBA00022741"/>
    </source>
</evidence>
<dbReference type="SUPFAM" id="SSF53613">
    <property type="entry name" value="Ribokinase-like"/>
    <property type="match status" value="1"/>
</dbReference>
<accession>A0A1H4M4N5</accession>
<evidence type="ECO:0000313" key="8">
    <source>
        <dbReference type="Proteomes" id="UP000199183"/>
    </source>
</evidence>
<protein>
    <submittedName>
        <fullName evidence="7">Fructokinase</fullName>
    </submittedName>
</protein>
<name>A0A1H4M4N5_9MICO</name>
<dbReference type="InterPro" id="IPR011611">
    <property type="entry name" value="PfkB_dom"/>
</dbReference>
<dbReference type="STRING" id="640635.SAMN04489806_1756"/>
<dbReference type="OrthoDB" id="9795789at2"/>
<dbReference type="GO" id="GO:0005524">
    <property type="term" value="F:ATP binding"/>
    <property type="evidence" value="ECO:0007669"/>
    <property type="project" value="UniProtKB-KW"/>
</dbReference>
<gene>
    <name evidence="7" type="ORF">SAMN04489806_1756</name>
</gene>
<evidence type="ECO:0000256" key="5">
    <source>
        <dbReference type="ARBA" id="ARBA00022840"/>
    </source>
</evidence>
<keyword evidence="3" id="KW-0547">Nucleotide-binding</keyword>
<dbReference type="AlphaFoldDB" id="A0A1H4M4N5"/>
<sequence length="296" mass="30891">MVDSVSPVVVIGDALIDELRDGNSYRETVGGAALNVAIGLTRLGVPATLIAMVGADAAGQQIREHLREHGVGLLATLSPRGSARAVSTRVGGEPLYEFNAAARERAICVGDAERRAIAAAPYVVVSSFPFDDNAQTDALASAVEDCKLVIDPNPRAGMLTDADEFAQRFEELAARCLLVKIGADDAALLYKISVGELRVRLANAGVHAVLATDGPSGATVQIGKRVIASSTVQLPGPVIDTMGAGDAVLASTVASLMQDEPVDEVSWSRAIERAMQIAAETVRHEGAMLRAPQFLA</sequence>
<keyword evidence="5" id="KW-0067">ATP-binding</keyword>
<dbReference type="GO" id="GO:0016301">
    <property type="term" value="F:kinase activity"/>
    <property type="evidence" value="ECO:0007669"/>
    <property type="project" value="UniProtKB-KW"/>
</dbReference>
<evidence type="ECO:0000313" key="7">
    <source>
        <dbReference type="EMBL" id="SEB77966.1"/>
    </source>
</evidence>
<dbReference type="PANTHER" id="PTHR43085">
    <property type="entry name" value="HEXOKINASE FAMILY MEMBER"/>
    <property type="match status" value="1"/>
</dbReference>
<dbReference type="InterPro" id="IPR029056">
    <property type="entry name" value="Ribokinase-like"/>
</dbReference>
<dbReference type="PROSITE" id="PS00583">
    <property type="entry name" value="PFKB_KINASES_1"/>
    <property type="match status" value="1"/>
</dbReference>
<dbReference type="EMBL" id="FNRY01000001">
    <property type="protein sequence ID" value="SEB77966.1"/>
    <property type="molecule type" value="Genomic_DNA"/>
</dbReference>
<dbReference type="RefSeq" id="WP_091182711.1">
    <property type="nucleotide sequence ID" value="NZ_FNRY01000001.1"/>
</dbReference>
<dbReference type="PANTHER" id="PTHR43085:SF1">
    <property type="entry name" value="PSEUDOURIDINE KINASE-RELATED"/>
    <property type="match status" value="1"/>
</dbReference>
<evidence type="ECO:0000256" key="1">
    <source>
        <dbReference type="ARBA" id="ARBA00010688"/>
    </source>
</evidence>
<dbReference type="InterPro" id="IPR002173">
    <property type="entry name" value="Carboh/pur_kinase_PfkB_CS"/>
</dbReference>